<evidence type="ECO:0000256" key="5">
    <source>
        <dbReference type="RuleBase" id="RU000363"/>
    </source>
</evidence>
<keyword evidence="7" id="KW-1185">Reference proteome</keyword>
<dbReference type="EC" id="1.1.1.175" evidence="3"/>
<dbReference type="CDD" id="cd05233">
    <property type="entry name" value="SDR_c"/>
    <property type="match status" value="1"/>
</dbReference>
<protein>
    <recommendedName>
        <fullName evidence="4">D-xylose 1-dehydrogenase</fullName>
        <ecNumber evidence="3">1.1.1.175</ecNumber>
    </recommendedName>
</protein>
<dbReference type="AlphaFoldDB" id="A0A2P2EE81"/>
<dbReference type="EMBL" id="BFBR01000013">
    <property type="protein sequence ID" value="GBF59373.1"/>
    <property type="molecule type" value="Genomic_DNA"/>
</dbReference>
<dbReference type="RefSeq" id="WP_238165060.1">
    <property type="nucleotide sequence ID" value="NZ_BFBR01000013.1"/>
</dbReference>
<dbReference type="PANTHER" id="PTHR43669:SF3">
    <property type="entry name" value="ALCOHOL DEHYDROGENASE, PUTATIVE (AFU_ORTHOLOGUE AFUA_3G03445)-RELATED"/>
    <property type="match status" value="1"/>
</dbReference>
<dbReference type="FunFam" id="3.40.50.720:FF:000084">
    <property type="entry name" value="Short-chain dehydrogenase reductase"/>
    <property type="match status" value="1"/>
</dbReference>
<evidence type="ECO:0000313" key="6">
    <source>
        <dbReference type="EMBL" id="GBF59373.1"/>
    </source>
</evidence>
<gene>
    <name evidence="6" type="primary">gno_4</name>
    <name evidence="6" type="ORF">PbB2_03069</name>
</gene>
<evidence type="ECO:0000256" key="2">
    <source>
        <dbReference type="ARBA" id="ARBA00023002"/>
    </source>
</evidence>
<dbReference type="Gene3D" id="3.40.50.720">
    <property type="entry name" value="NAD(P)-binding Rossmann-like Domain"/>
    <property type="match status" value="1"/>
</dbReference>
<keyword evidence="2 6" id="KW-0560">Oxidoreductase</keyword>
<organism evidence="6 7">
    <name type="scientific">Candidatus Phycosocius bacilliformis</name>
    <dbReference type="NCBI Taxonomy" id="1445552"/>
    <lineage>
        <taxon>Bacteria</taxon>
        <taxon>Pseudomonadati</taxon>
        <taxon>Pseudomonadota</taxon>
        <taxon>Alphaproteobacteria</taxon>
        <taxon>Caulobacterales</taxon>
        <taxon>Caulobacterales incertae sedis</taxon>
        <taxon>Candidatus Phycosocius</taxon>
    </lineage>
</organism>
<dbReference type="PRINTS" id="PR00080">
    <property type="entry name" value="SDRFAMILY"/>
</dbReference>
<dbReference type="InterPro" id="IPR020904">
    <property type="entry name" value="Sc_DH/Rdtase_CS"/>
</dbReference>
<dbReference type="Proteomes" id="UP000245086">
    <property type="component" value="Unassembled WGS sequence"/>
</dbReference>
<dbReference type="Pfam" id="PF00106">
    <property type="entry name" value="adh_short"/>
    <property type="match status" value="1"/>
</dbReference>
<comment type="similarity">
    <text evidence="1 5">Belongs to the short-chain dehydrogenases/reductases (SDR) family.</text>
</comment>
<dbReference type="GO" id="GO:0047838">
    <property type="term" value="F:D-xylose 1-dehydrogenase (NAD+) activity"/>
    <property type="evidence" value="ECO:0007669"/>
    <property type="project" value="UniProtKB-EC"/>
</dbReference>
<comment type="caution">
    <text evidence="6">The sequence shown here is derived from an EMBL/GenBank/DDBJ whole genome shotgun (WGS) entry which is preliminary data.</text>
</comment>
<evidence type="ECO:0000256" key="4">
    <source>
        <dbReference type="ARBA" id="ARBA00069939"/>
    </source>
</evidence>
<dbReference type="InterPro" id="IPR036291">
    <property type="entry name" value="NAD(P)-bd_dom_sf"/>
</dbReference>
<reference evidence="6 7" key="1">
    <citation type="journal article" date="2018" name="Genome Announc.">
        <title>Draft Genome Sequence of "Candidatus Phycosocius bacilliformis," an Alphaproteobacterial Ectosymbiont of the Hydrocarbon-Producing Green Alga Botryococcus braunii.</title>
        <authorList>
            <person name="Tanabe Y."/>
            <person name="Yamaguchi H."/>
            <person name="Watanabe M.M."/>
        </authorList>
    </citation>
    <scope>NUCLEOTIDE SEQUENCE [LARGE SCALE GENOMIC DNA]</scope>
    <source>
        <strain evidence="6 7">BOTRYCO-2</strain>
    </source>
</reference>
<evidence type="ECO:0000313" key="7">
    <source>
        <dbReference type="Proteomes" id="UP000245086"/>
    </source>
</evidence>
<sequence length="263" mass="27350">MSAKSGLIQPDFRLDGKTALITGASSGLGAHFARLLAGLGAKVVCGARRRDRLDDLVAQIAANGGQAQAVVLDVQDEASVIAAFDAAEAGLGTPSIVIANAGVNEIGLATEISMDAYDAVMSVNVRGVFITAREAARRMIAAGSSERGDGRIVLIASMAGLKPLPGLVPYSVSKAAVVMMARSMAAEWMRKGINVSAICPGYIETEINSDWLNQPGGQKMVSGFPRRRIMDEEALDGAMAWLVSEAGRYASGSVIQIDDGQGL</sequence>
<evidence type="ECO:0000256" key="1">
    <source>
        <dbReference type="ARBA" id="ARBA00006484"/>
    </source>
</evidence>
<dbReference type="PRINTS" id="PR00081">
    <property type="entry name" value="GDHRDH"/>
</dbReference>
<dbReference type="PROSITE" id="PS00061">
    <property type="entry name" value="ADH_SHORT"/>
    <property type="match status" value="1"/>
</dbReference>
<dbReference type="SUPFAM" id="SSF51735">
    <property type="entry name" value="NAD(P)-binding Rossmann-fold domains"/>
    <property type="match status" value="1"/>
</dbReference>
<dbReference type="InterPro" id="IPR002347">
    <property type="entry name" value="SDR_fam"/>
</dbReference>
<proteinExistence type="inferred from homology"/>
<evidence type="ECO:0000256" key="3">
    <source>
        <dbReference type="ARBA" id="ARBA00066641"/>
    </source>
</evidence>
<accession>A0A2P2EE81</accession>
<name>A0A2P2EE81_9PROT</name>
<dbReference type="PANTHER" id="PTHR43669">
    <property type="entry name" value="5-KETO-D-GLUCONATE 5-REDUCTASE"/>
    <property type="match status" value="1"/>
</dbReference>